<feature type="compositionally biased region" description="Low complexity" evidence="16">
    <location>
        <begin position="334"/>
        <end position="343"/>
    </location>
</feature>
<evidence type="ECO:0000256" key="12">
    <source>
        <dbReference type="ARBA" id="ARBA00022833"/>
    </source>
</evidence>
<feature type="transmembrane region" description="Helical" evidence="17">
    <location>
        <begin position="216"/>
        <end position="242"/>
    </location>
</feature>
<dbReference type="AlphaFoldDB" id="A0AAV5GDY6"/>
<sequence length="874" mass="93131">MARVRVGRLAAWGAGSTVLAAWTVLSAFRQRSNFYAAAVYLSKSNACMMILWNQALFHTVLLGKALQAIFFGELRLIETERLQERAWFAVTETLLALTIFRQDFDSSFVVLFVSLLFLKVFHWLAADRVEAMEQAAQVSRLAHARMAGILSLLWLADVVLILYAFDSIMIDGPTVMIMFASEYMILLAQVWSTTMKYGINCVDLRRQEPWEEKSIYIFYVDLATDFFKLCTYLLFFGLILTFHSLPLNILRDVYITLRSFLLKVRDLRRFRQATRNMDALYPNATREEMDAMADKTCIICREDMEFRLAPGEAAPAPDPALAAEAAAQPPPQVEEPQQVVEAPRTGPNDTPKKLPCGHVFHFHCLRSWLERQQSCPTCRRPVLPQEQPAEQPRPAGVAPPGINNGAPVGGAAALNPEDAAIRQAHINLARNLGREAFGTIFPGIPFPPEAEDPAARLPAPPTPAQAAAQAAAGMPGDVPPAQPSAQPSSSAPAAGLPSPLAGAASSPSHAAAPSAPSDNPLARFTLPQLSVPSTGEAGLYHRPPSFAYPTSPSGSGPSAGYANIAHGAYPQFGGPLHPPPPARREGEAAMPRLGAQMNVEERIEQVRRRWEGMRAAQGGAAGATEQAAPQGEATAGGRAEEASAQEGSAEAAARLDKGKGKAVEPDEAAACAGEAGEAEDETLSPREAALRAAERRAGKLAQIHGEVTTARAPIGTSSSLATASDPTASPPPVAPSSTAAQSASQSAPPAQPAAPLPMPRLIPLFDPSQPSPASLSQSYPSLFPSRPLVPAAPSPAQLSELDQLARRGVEERLRLLVGFQDRIEGLVGEMQEALRAAPLDAKTGRGLGDVEGSAQNGVDGQREGHGEGEAASTM</sequence>
<accession>A0AAV5GDY6</accession>
<evidence type="ECO:0000313" key="20">
    <source>
        <dbReference type="Proteomes" id="UP001342314"/>
    </source>
</evidence>
<gene>
    <name evidence="19" type="ORF">Rhopal_003588-T1</name>
</gene>
<feature type="compositionally biased region" description="Pro residues" evidence="16">
    <location>
        <begin position="749"/>
        <end position="760"/>
    </location>
</feature>
<evidence type="ECO:0000256" key="3">
    <source>
        <dbReference type="ARBA" id="ARBA00004906"/>
    </source>
</evidence>
<organism evidence="19 20">
    <name type="scientific">Rhodotorula paludigena</name>
    <dbReference type="NCBI Taxonomy" id="86838"/>
    <lineage>
        <taxon>Eukaryota</taxon>
        <taxon>Fungi</taxon>
        <taxon>Dikarya</taxon>
        <taxon>Basidiomycota</taxon>
        <taxon>Pucciniomycotina</taxon>
        <taxon>Microbotryomycetes</taxon>
        <taxon>Sporidiobolales</taxon>
        <taxon>Sporidiobolaceae</taxon>
        <taxon>Rhodotorula</taxon>
    </lineage>
</organism>
<keyword evidence="12" id="KW-0862">Zinc</keyword>
<dbReference type="GO" id="GO:0036503">
    <property type="term" value="P:ERAD pathway"/>
    <property type="evidence" value="ECO:0007669"/>
    <property type="project" value="TreeGrafter"/>
</dbReference>
<comment type="caution">
    <text evidence="19">The sequence shown here is derived from an EMBL/GenBank/DDBJ whole genome shotgun (WGS) entry which is preliminary data.</text>
</comment>
<evidence type="ECO:0000256" key="7">
    <source>
        <dbReference type="ARBA" id="ARBA00022692"/>
    </source>
</evidence>
<evidence type="ECO:0000256" key="11">
    <source>
        <dbReference type="ARBA" id="ARBA00022824"/>
    </source>
</evidence>
<dbReference type="SMART" id="SM00184">
    <property type="entry name" value="RING"/>
    <property type="match status" value="1"/>
</dbReference>
<keyword evidence="10" id="KW-0833">Ubl conjugation pathway</keyword>
<keyword evidence="13 17" id="KW-1133">Transmembrane helix</keyword>
<evidence type="ECO:0000256" key="14">
    <source>
        <dbReference type="ARBA" id="ARBA00023136"/>
    </source>
</evidence>
<comment type="subcellular location">
    <subcellularLocation>
        <location evidence="2">Endoplasmic reticulum membrane</location>
        <topology evidence="2">Multi-pass membrane protein</topology>
    </subcellularLocation>
</comment>
<feature type="compositionally biased region" description="Low complexity" evidence="16">
    <location>
        <begin position="615"/>
        <end position="652"/>
    </location>
</feature>
<dbReference type="PROSITE" id="PS50089">
    <property type="entry name" value="ZF_RING_2"/>
    <property type="match status" value="1"/>
</dbReference>
<dbReference type="InterPro" id="IPR024766">
    <property type="entry name" value="Znf_RING_H2"/>
</dbReference>
<keyword evidence="14 17" id="KW-0472">Membrane</keyword>
<evidence type="ECO:0000256" key="17">
    <source>
        <dbReference type="SAM" id="Phobius"/>
    </source>
</evidence>
<dbReference type="GO" id="GO:0061630">
    <property type="term" value="F:ubiquitin protein ligase activity"/>
    <property type="evidence" value="ECO:0007669"/>
    <property type="project" value="UniProtKB-EC"/>
</dbReference>
<feature type="compositionally biased region" description="Low complexity" evidence="16">
    <location>
        <begin position="311"/>
        <end position="327"/>
    </location>
</feature>
<comment type="pathway">
    <text evidence="3">Protein modification; protein ubiquitination.</text>
</comment>
<dbReference type="SUPFAM" id="SSF57850">
    <property type="entry name" value="RING/U-box"/>
    <property type="match status" value="1"/>
</dbReference>
<dbReference type="InterPro" id="IPR013083">
    <property type="entry name" value="Znf_RING/FYVE/PHD"/>
</dbReference>
<protein>
    <recommendedName>
        <fullName evidence="5">RING-type E3 ubiquitin transferase</fullName>
        <ecNumber evidence="5">2.3.2.27</ecNumber>
    </recommendedName>
</protein>
<dbReference type="Proteomes" id="UP001342314">
    <property type="component" value="Unassembled WGS sequence"/>
</dbReference>
<dbReference type="CDD" id="cd16479">
    <property type="entry name" value="RING-H2_synoviolin"/>
    <property type="match status" value="1"/>
</dbReference>
<evidence type="ECO:0000256" key="13">
    <source>
        <dbReference type="ARBA" id="ARBA00022989"/>
    </source>
</evidence>
<feature type="region of interest" description="Disordered" evidence="16">
    <location>
        <begin position="842"/>
        <end position="874"/>
    </location>
</feature>
<keyword evidence="6" id="KW-0808">Transferase</keyword>
<evidence type="ECO:0000256" key="2">
    <source>
        <dbReference type="ARBA" id="ARBA00004477"/>
    </source>
</evidence>
<keyword evidence="20" id="KW-1185">Reference proteome</keyword>
<feature type="compositionally biased region" description="Low complexity" evidence="16">
    <location>
        <begin position="386"/>
        <end position="395"/>
    </location>
</feature>
<evidence type="ECO:0000256" key="15">
    <source>
        <dbReference type="PROSITE-ProRule" id="PRU00175"/>
    </source>
</evidence>
<dbReference type="InterPro" id="IPR001841">
    <property type="entry name" value="Znf_RING"/>
</dbReference>
<feature type="transmembrane region" description="Helical" evidence="17">
    <location>
        <begin position="50"/>
        <end position="74"/>
    </location>
</feature>
<evidence type="ECO:0000313" key="19">
    <source>
        <dbReference type="EMBL" id="GJN90576.1"/>
    </source>
</evidence>
<feature type="compositionally biased region" description="Low complexity" evidence="16">
    <location>
        <begin position="717"/>
        <end position="727"/>
    </location>
</feature>
<dbReference type="InterPro" id="IPR058051">
    <property type="entry name" value="Znf_RING_synoviolin"/>
</dbReference>
<feature type="region of interest" description="Disordered" evidence="16">
    <location>
        <begin position="386"/>
        <end position="410"/>
    </location>
</feature>
<name>A0AAV5GDY6_9BASI</name>
<dbReference type="GO" id="GO:0043161">
    <property type="term" value="P:proteasome-mediated ubiquitin-dependent protein catabolic process"/>
    <property type="evidence" value="ECO:0007669"/>
    <property type="project" value="TreeGrafter"/>
</dbReference>
<feature type="domain" description="RING-type" evidence="18">
    <location>
        <begin position="297"/>
        <end position="379"/>
    </location>
</feature>
<dbReference type="EC" id="2.3.2.27" evidence="5"/>
<feature type="region of interest" description="Disordered" evidence="16">
    <location>
        <begin position="535"/>
        <end position="562"/>
    </location>
</feature>
<keyword evidence="9 15" id="KW-0863">Zinc-finger</keyword>
<evidence type="ECO:0000256" key="4">
    <source>
        <dbReference type="ARBA" id="ARBA00010089"/>
    </source>
</evidence>
<keyword evidence="7 17" id="KW-0812">Transmembrane</keyword>
<comment type="similarity">
    <text evidence="4">Belongs to the HRD1 family.</text>
</comment>
<evidence type="ECO:0000259" key="18">
    <source>
        <dbReference type="PROSITE" id="PS50089"/>
    </source>
</evidence>
<dbReference type="InterPro" id="IPR050731">
    <property type="entry name" value="HRD1_E3_ubiq-ligases"/>
</dbReference>
<proteinExistence type="inferred from homology"/>
<reference evidence="19 20" key="1">
    <citation type="submission" date="2021-12" db="EMBL/GenBank/DDBJ databases">
        <title>High titer production of polyol ester of fatty acids by Rhodotorula paludigena BS15 towards product separation-free biomass refinery.</title>
        <authorList>
            <person name="Mano J."/>
            <person name="Ono H."/>
            <person name="Tanaka T."/>
            <person name="Naito K."/>
            <person name="Sushida H."/>
            <person name="Ike M."/>
            <person name="Tokuyasu K."/>
            <person name="Kitaoka M."/>
        </authorList>
    </citation>
    <scope>NUCLEOTIDE SEQUENCE [LARGE SCALE GENOMIC DNA]</scope>
    <source>
        <strain evidence="19 20">BS15</strain>
    </source>
</reference>
<comment type="catalytic activity">
    <reaction evidence="1">
        <text>S-ubiquitinyl-[E2 ubiquitin-conjugating enzyme]-L-cysteine + [acceptor protein]-L-lysine = [E2 ubiquitin-conjugating enzyme]-L-cysteine + N(6)-ubiquitinyl-[acceptor protein]-L-lysine.</text>
        <dbReference type="EC" id="2.3.2.27"/>
    </reaction>
</comment>
<feature type="region of interest" description="Disordered" evidence="16">
    <location>
        <begin position="443"/>
        <end position="523"/>
    </location>
</feature>
<feature type="compositionally biased region" description="Low complexity" evidence="16">
    <location>
        <begin position="735"/>
        <end position="748"/>
    </location>
</feature>
<feature type="compositionally biased region" description="Low complexity" evidence="16">
    <location>
        <begin position="483"/>
        <end position="517"/>
    </location>
</feature>
<evidence type="ECO:0000256" key="5">
    <source>
        <dbReference type="ARBA" id="ARBA00012483"/>
    </source>
</evidence>
<dbReference type="Pfam" id="PF25563">
    <property type="entry name" value="TPR_SYVN1_N"/>
    <property type="match status" value="1"/>
</dbReference>
<feature type="region of interest" description="Disordered" evidence="16">
    <location>
        <begin position="311"/>
        <end position="349"/>
    </location>
</feature>
<evidence type="ECO:0000256" key="9">
    <source>
        <dbReference type="ARBA" id="ARBA00022771"/>
    </source>
</evidence>
<feature type="region of interest" description="Disordered" evidence="16">
    <location>
        <begin position="613"/>
        <end position="779"/>
    </location>
</feature>
<evidence type="ECO:0000256" key="10">
    <source>
        <dbReference type="ARBA" id="ARBA00022786"/>
    </source>
</evidence>
<dbReference type="GO" id="GO:0005789">
    <property type="term" value="C:endoplasmic reticulum membrane"/>
    <property type="evidence" value="ECO:0007669"/>
    <property type="project" value="UniProtKB-SubCell"/>
</dbReference>
<dbReference type="InterPro" id="IPR057992">
    <property type="entry name" value="TPR_SYVN1_N"/>
</dbReference>
<dbReference type="EMBL" id="BQKY01000007">
    <property type="protein sequence ID" value="GJN90576.1"/>
    <property type="molecule type" value="Genomic_DNA"/>
</dbReference>
<evidence type="ECO:0000256" key="6">
    <source>
        <dbReference type="ARBA" id="ARBA00022679"/>
    </source>
</evidence>
<dbReference type="Gene3D" id="3.30.40.10">
    <property type="entry name" value="Zinc/RING finger domain, C3HC4 (zinc finger)"/>
    <property type="match status" value="1"/>
</dbReference>
<feature type="compositionally biased region" description="Low complexity" evidence="16">
    <location>
        <begin position="767"/>
        <end position="779"/>
    </location>
</feature>
<evidence type="ECO:0000256" key="1">
    <source>
        <dbReference type="ARBA" id="ARBA00000900"/>
    </source>
</evidence>
<evidence type="ECO:0000256" key="8">
    <source>
        <dbReference type="ARBA" id="ARBA00022723"/>
    </source>
</evidence>
<feature type="transmembrane region" description="Helical" evidence="17">
    <location>
        <begin position="108"/>
        <end position="126"/>
    </location>
</feature>
<feature type="compositionally biased region" description="Basic and acidic residues" evidence="16">
    <location>
        <begin position="688"/>
        <end position="697"/>
    </location>
</feature>
<dbReference type="GO" id="GO:0008270">
    <property type="term" value="F:zinc ion binding"/>
    <property type="evidence" value="ECO:0007669"/>
    <property type="project" value="UniProtKB-KW"/>
</dbReference>
<dbReference type="Pfam" id="PF12678">
    <property type="entry name" value="zf-rbx1"/>
    <property type="match status" value="1"/>
</dbReference>
<evidence type="ECO:0000256" key="16">
    <source>
        <dbReference type="SAM" id="MobiDB-lite"/>
    </source>
</evidence>
<dbReference type="PANTHER" id="PTHR22763:SF184">
    <property type="entry name" value="E3 UBIQUITIN-PROTEIN LIGASE SYNOVIOLIN"/>
    <property type="match status" value="1"/>
</dbReference>
<dbReference type="PANTHER" id="PTHR22763">
    <property type="entry name" value="RING ZINC FINGER PROTEIN"/>
    <property type="match status" value="1"/>
</dbReference>
<feature type="compositionally biased region" description="Low complexity" evidence="16">
    <location>
        <begin position="547"/>
        <end position="562"/>
    </location>
</feature>
<feature type="transmembrane region" description="Helical" evidence="17">
    <location>
        <begin position="147"/>
        <end position="165"/>
    </location>
</feature>
<feature type="compositionally biased region" description="Basic and acidic residues" evidence="16">
    <location>
        <begin position="653"/>
        <end position="664"/>
    </location>
</feature>
<feature type="transmembrane region" description="Helical" evidence="17">
    <location>
        <begin position="177"/>
        <end position="195"/>
    </location>
</feature>
<keyword evidence="11" id="KW-0256">Endoplasmic reticulum</keyword>
<keyword evidence="8" id="KW-0479">Metal-binding</keyword>